<dbReference type="PROSITE" id="PS50280">
    <property type="entry name" value="SET"/>
    <property type="match status" value="1"/>
</dbReference>
<proteinExistence type="predicted"/>
<feature type="compositionally biased region" description="Acidic residues" evidence="1">
    <location>
        <begin position="299"/>
        <end position="330"/>
    </location>
</feature>
<evidence type="ECO:0000256" key="1">
    <source>
        <dbReference type="SAM" id="MobiDB-lite"/>
    </source>
</evidence>
<dbReference type="Gene3D" id="2.170.270.10">
    <property type="entry name" value="SET domain"/>
    <property type="match status" value="1"/>
</dbReference>
<feature type="domain" description="SET" evidence="2">
    <location>
        <begin position="292"/>
        <end position="408"/>
    </location>
</feature>
<name>A0AAE0H253_9CHLO</name>
<dbReference type="SUPFAM" id="SSF82199">
    <property type="entry name" value="SET domain"/>
    <property type="match status" value="1"/>
</dbReference>
<feature type="region of interest" description="Disordered" evidence="1">
    <location>
        <begin position="296"/>
        <end position="338"/>
    </location>
</feature>
<keyword evidence="4" id="KW-1185">Reference proteome</keyword>
<comment type="caution">
    <text evidence="3">The sequence shown here is derived from an EMBL/GenBank/DDBJ whole genome shotgun (WGS) entry which is preliminary data.</text>
</comment>
<dbReference type="InterPro" id="IPR001214">
    <property type="entry name" value="SET_dom"/>
</dbReference>
<dbReference type="AlphaFoldDB" id="A0AAE0H253"/>
<dbReference type="PROSITE" id="PS00028">
    <property type="entry name" value="ZINC_FINGER_C2H2_1"/>
    <property type="match status" value="1"/>
</dbReference>
<dbReference type="GO" id="GO:0008168">
    <property type="term" value="F:methyltransferase activity"/>
    <property type="evidence" value="ECO:0007669"/>
    <property type="project" value="InterPro"/>
</dbReference>
<dbReference type="Pfam" id="PF00856">
    <property type="entry name" value="SET"/>
    <property type="match status" value="1"/>
</dbReference>
<dbReference type="Proteomes" id="UP001190700">
    <property type="component" value="Unassembled WGS sequence"/>
</dbReference>
<evidence type="ECO:0000313" key="4">
    <source>
        <dbReference type="Proteomes" id="UP001190700"/>
    </source>
</evidence>
<dbReference type="PANTHER" id="PTHR47436">
    <property type="entry name" value="HISTONE-LYSINE N-METHYLTRANSFERASE ATXR2"/>
    <property type="match status" value="1"/>
</dbReference>
<organism evidence="3 4">
    <name type="scientific">Cymbomonas tetramitiformis</name>
    <dbReference type="NCBI Taxonomy" id="36881"/>
    <lineage>
        <taxon>Eukaryota</taxon>
        <taxon>Viridiplantae</taxon>
        <taxon>Chlorophyta</taxon>
        <taxon>Pyramimonadophyceae</taxon>
        <taxon>Pyramimonadales</taxon>
        <taxon>Pyramimonadaceae</taxon>
        <taxon>Cymbomonas</taxon>
    </lineage>
</organism>
<reference evidence="3 4" key="1">
    <citation type="journal article" date="2015" name="Genome Biol. Evol.">
        <title>Comparative Genomics of a Bacterivorous Green Alga Reveals Evolutionary Causalities and Consequences of Phago-Mixotrophic Mode of Nutrition.</title>
        <authorList>
            <person name="Burns J.A."/>
            <person name="Paasch A."/>
            <person name="Narechania A."/>
            <person name="Kim E."/>
        </authorList>
    </citation>
    <scope>NUCLEOTIDE SEQUENCE [LARGE SCALE GENOMIC DNA]</scope>
    <source>
        <strain evidence="3 4">PLY_AMNH</strain>
    </source>
</reference>
<accession>A0AAE0H253</accession>
<dbReference type="InterPro" id="IPR044237">
    <property type="entry name" value="ATXR2-like"/>
</dbReference>
<dbReference type="InterPro" id="IPR013087">
    <property type="entry name" value="Znf_C2H2_type"/>
</dbReference>
<dbReference type="PANTHER" id="PTHR47436:SF1">
    <property type="entry name" value="SET DOMAIN-CONTAINING PROTEIN"/>
    <property type="match status" value="1"/>
</dbReference>
<dbReference type="EMBL" id="LGRX02000783">
    <property type="protein sequence ID" value="KAK3287616.1"/>
    <property type="molecule type" value="Genomic_DNA"/>
</dbReference>
<gene>
    <name evidence="3" type="ORF">CYMTET_4881</name>
</gene>
<protein>
    <recommendedName>
        <fullName evidence="2">SET domain-containing protein</fullName>
    </recommendedName>
</protein>
<evidence type="ECO:0000259" key="2">
    <source>
        <dbReference type="PROSITE" id="PS50280"/>
    </source>
</evidence>
<evidence type="ECO:0000313" key="3">
    <source>
        <dbReference type="EMBL" id="KAK3287616.1"/>
    </source>
</evidence>
<dbReference type="InterPro" id="IPR046341">
    <property type="entry name" value="SET_dom_sf"/>
</dbReference>
<sequence>MWNSAPPTAETKREFFEERVISCSSSERGPAIRITDLACNAAHCLACASCHAFVGSLDLQMELQSGAATRATVLESMPSCRLPEMPGCPHQLNELLPCRQGCGQVYCSEGCLQKHWSRGHRLLCTGALTDVNHPLVRFKTKAPSGTFLLVADMLAELAARLCAGHDDMLAAAEHFSVFCREMWWDVKARKEEPAVQAKRRAEMKAELAESASLFHEALREVLTAAGHAEVAAAMEPTCTADAFGALAGCLELNQVAIVVDSPLRDYARQLAAQERGGEGLLEAMAVVGPCALRCQSARDEDEEAEGEWEEAGSSEEEGEEEGEEDDDDVGDHERLSKDPSAAEVDACSHLLFKPYDGAGLFTLICMANHSCLPNTEVRYISPGTQAARASLVALRDIAQGNEIYHSYIDEGLETQERKDALLSYGFQCGCEKCMASS</sequence>
<dbReference type="CDD" id="cd20071">
    <property type="entry name" value="SET_SMYD"/>
    <property type="match status" value="1"/>
</dbReference>